<feature type="compositionally biased region" description="Polar residues" evidence="1">
    <location>
        <begin position="93"/>
        <end position="107"/>
    </location>
</feature>
<dbReference type="VEuPathDB" id="ToxoDB:EPH_0002060"/>
<reference evidence="2" key="2">
    <citation type="submission" date="2013-10" db="EMBL/GenBank/DDBJ databases">
        <authorList>
            <person name="Aslett M."/>
        </authorList>
    </citation>
    <scope>NUCLEOTIDE SEQUENCE [LARGE SCALE GENOMIC DNA]</scope>
    <source>
        <strain evidence="2">Houghton</strain>
    </source>
</reference>
<sequence length="603" mass="65263">MAKGREAASSPPERGTFGVCIKTTSKTGAKEGSAKTKKEKKASKRETAETENGGLCPLVVQELMRQHCKGMWSDSDDDSLSNKGSNNNQKGSIRQNNYACGTPNSKGENPPKEAEGETGKASDADRHQDQKIGKLRKTTETRATRKKGKDTKQSSELHPNEAGKIPTPPLSVSVRAPLRQQQHLEAGTDEVGLKDVIGLRTRRQQPQSGDAARKYKTKGLGRWSCMRMRMQTASYPVGARATAVAAARDEAAETKQTAGEGAGLASGSLQLLKKMGDLPFAAAGPQKNLKETPYEHTDSSTHTDSSSSRGSREKERTAAQEARKEFDEAVKDIRNIVYPHLGRFQRRQFLTTALRAMGIAAGKTQKMPLPELRAWQKATVAAIRKRREEEKTLGVSSHIDYQGSIQQASRARSKLKAQKARRKHLRDTFKHAGKLAGKKETQRQVGAVVGGNAEDLNATELHQRIAANKATISELRVSGEVPEAVLAQQERILSRASDLLAAHYQQKSLSRPFSFKRTVAKSAAAAPKAEPAAALTRDAPQTASSAASETEDKGAHRGEETKLAKSAAAKAETEAPANVLLISGISQRVSVYLLLRGGTRLCT</sequence>
<accession>U6G470</accession>
<feature type="compositionally biased region" description="Low complexity" evidence="1">
    <location>
        <begin position="81"/>
        <end position="92"/>
    </location>
</feature>
<feature type="compositionally biased region" description="Low complexity" evidence="1">
    <location>
        <begin position="564"/>
        <end position="573"/>
    </location>
</feature>
<gene>
    <name evidence="2" type="ORF">EPH_0002060</name>
</gene>
<proteinExistence type="predicted"/>
<feature type="compositionally biased region" description="Basic and acidic residues" evidence="1">
    <location>
        <begin position="310"/>
        <end position="324"/>
    </location>
</feature>
<protein>
    <submittedName>
        <fullName evidence="2">Uncharacterized protein</fullName>
    </submittedName>
</protein>
<feature type="compositionally biased region" description="Basic and acidic residues" evidence="1">
    <location>
        <begin position="288"/>
        <end position="301"/>
    </location>
</feature>
<feature type="compositionally biased region" description="Basic and acidic residues" evidence="1">
    <location>
        <begin position="550"/>
        <end position="563"/>
    </location>
</feature>
<feature type="region of interest" description="Disordered" evidence="1">
    <location>
        <begin position="282"/>
        <end position="324"/>
    </location>
</feature>
<reference evidence="2" key="1">
    <citation type="submission" date="2013-10" db="EMBL/GenBank/DDBJ databases">
        <title>Genomic analysis of the causative agents of coccidiosis in chickens.</title>
        <authorList>
            <person name="Reid A.J."/>
            <person name="Blake D."/>
            <person name="Billington K."/>
            <person name="Browne H."/>
            <person name="Dunn M."/>
            <person name="Hung S."/>
            <person name="Kawahara F."/>
            <person name="Miranda-Saavedra D."/>
            <person name="Mourier T."/>
            <person name="Nagra H."/>
            <person name="Otto T.D."/>
            <person name="Rawlings N."/>
            <person name="Sanchez A."/>
            <person name="Sanders M."/>
            <person name="Subramaniam C."/>
            <person name="Tay Y."/>
            <person name="Dear P."/>
            <person name="Doerig C."/>
            <person name="Gruber A."/>
            <person name="Parkinson J."/>
            <person name="Shirley M."/>
            <person name="Wan K.L."/>
            <person name="Berriman M."/>
            <person name="Tomley F."/>
            <person name="Pain A."/>
        </authorList>
    </citation>
    <scope>NUCLEOTIDE SEQUENCE [LARGE SCALE GENOMIC DNA]</scope>
    <source>
        <strain evidence="2">Houghton</strain>
    </source>
</reference>
<keyword evidence="3" id="KW-1185">Reference proteome</keyword>
<feature type="compositionally biased region" description="Basic and acidic residues" evidence="1">
    <location>
        <begin position="109"/>
        <end position="143"/>
    </location>
</feature>
<dbReference type="OrthoDB" id="333038at2759"/>
<dbReference type="AlphaFoldDB" id="U6G470"/>
<evidence type="ECO:0000313" key="2">
    <source>
        <dbReference type="EMBL" id="CDI74307.1"/>
    </source>
</evidence>
<feature type="region of interest" description="Disordered" evidence="1">
    <location>
        <begin position="1"/>
        <end position="171"/>
    </location>
</feature>
<dbReference type="Proteomes" id="UP000018201">
    <property type="component" value="Unassembled WGS sequence"/>
</dbReference>
<feature type="region of interest" description="Disordered" evidence="1">
    <location>
        <begin position="526"/>
        <end position="573"/>
    </location>
</feature>
<feature type="compositionally biased region" description="Polar residues" evidence="1">
    <location>
        <begin position="539"/>
        <end position="548"/>
    </location>
</feature>
<feature type="compositionally biased region" description="Basic and acidic residues" evidence="1">
    <location>
        <begin position="150"/>
        <end position="161"/>
    </location>
</feature>
<dbReference type="EMBL" id="HG690206">
    <property type="protein sequence ID" value="CDI74307.1"/>
    <property type="molecule type" value="Genomic_DNA"/>
</dbReference>
<evidence type="ECO:0000256" key="1">
    <source>
        <dbReference type="SAM" id="MobiDB-lite"/>
    </source>
</evidence>
<organism evidence="2 3">
    <name type="scientific">Eimeria praecox</name>
    <dbReference type="NCBI Taxonomy" id="51316"/>
    <lineage>
        <taxon>Eukaryota</taxon>
        <taxon>Sar</taxon>
        <taxon>Alveolata</taxon>
        <taxon>Apicomplexa</taxon>
        <taxon>Conoidasida</taxon>
        <taxon>Coccidia</taxon>
        <taxon>Eucoccidiorida</taxon>
        <taxon>Eimeriorina</taxon>
        <taxon>Eimeriidae</taxon>
        <taxon>Eimeria</taxon>
    </lineage>
</organism>
<name>U6G470_9EIME</name>
<evidence type="ECO:0000313" key="3">
    <source>
        <dbReference type="Proteomes" id="UP000018201"/>
    </source>
</evidence>